<reference evidence="2" key="1">
    <citation type="submission" date="2019-12" db="EMBL/GenBank/DDBJ databases">
        <title>Genome sequencing and annotation of Brassica cretica.</title>
        <authorList>
            <person name="Studholme D.J."/>
            <person name="Sarris P."/>
        </authorList>
    </citation>
    <scope>NUCLEOTIDE SEQUENCE</scope>
    <source>
        <strain evidence="2">PFS-109/04</strain>
        <tissue evidence="2">Leaf</tissue>
    </source>
</reference>
<protein>
    <submittedName>
        <fullName evidence="2">Uncharacterized protein</fullName>
    </submittedName>
</protein>
<dbReference type="EMBL" id="QGKX02002183">
    <property type="protein sequence ID" value="KAF3490380.1"/>
    <property type="molecule type" value="Genomic_DNA"/>
</dbReference>
<comment type="caution">
    <text evidence="2">The sequence shown here is derived from an EMBL/GenBank/DDBJ whole genome shotgun (WGS) entry which is preliminary data.</text>
</comment>
<feature type="region of interest" description="Disordered" evidence="1">
    <location>
        <begin position="1"/>
        <end position="40"/>
    </location>
</feature>
<accession>A0A8S9NCL7</accession>
<feature type="compositionally biased region" description="Basic and acidic residues" evidence="1">
    <location>
        <begin position="30"/>
        <end position="40"/>
    </location>
</feature>
<evidence type="ECO:0000313" key="3">
    <source>
        <dbReference type="Proteomes" id="UP000712600"/>
    </source>
</evidence>
<feature type="compositionally biased region" description="Basic and acidic residues" evidence="1">
    <location>
        <begin position="1"/>
        <end position="11"/>
    </location>
</feature>
<organism evidence="2 3">
    <name type="scientific">Brassica cretica</name>
    <name type="common">Mustard</name>
    <dbReference type="NCBI Taxonomy" id="69181"/>
    <lineage>
        <taxon>Eukaryota</taxon>
        <taxon>Viridiplantae</taxon>
        <taxon>Streptophyta</taxon>
        <taxon>Embryophyta</taxon>
        <taxon>Tracheophyta</taxon>
        <taxon>Spermatophyta</taxon>
        <taxon>Magnoliopsida</taxon>
        <taxon>eudicotyledons</taxon>
        <taxon>Gunneridae</taxon>
        <taxon>Pentapetalae</taxon>
        <taxon>rosids</taxon>
        <taxon>malvids</taxon>
        <taxon>Brassicales</taxon>
        <taxon>Brassicaceae</taxon>
        <taxon>Brassiceae</taxon>
        <taxon>Brassica</taxon>
    </lineage>
</organism>
<dbReference type="Proteomes" id="UP000712600">
    <property type="component" value="Unassembled WGS sequence"/>
</dbReference>
<evidence type="ECO:0000256" key="1">
    <source>
        <dbReference type="SAM" id="MobiDB-lite"/>
    </source>
</evidence>
<dbReference type="AlphaFoldDB" id="A0A8S9NCL7"/>
<sequence>MKKDMCRDSADGKITNFGDLSEFSPPLKKPKIDPKAEPVGKAEGKAVAVAEAELPLGRRGFRPKDWNDPEYMRQADIFLEQAEKSKGFYMDLDEFDYKFAPIKFEWGLKFDVELSNKNLMDLLIKTALQ</sequence>
<evidence type="ECO:0000313" key="2">
    <source>
        <dbReference type="EMBL" id="KAF3490380.1"/>
    </source>
</evidence>
<gene>
    <name evidence="2" type="ORF">F2Q69_00056714</name>
</gene>
<name>A0A8S9NCL7_BRACR</name>
<proteinExistence type="predicted"/>